<reference evidence="5" key="1">
    <citation type="submission" date="2021-03" db="EMBL/GenBank/DDBJ databases">
        <authorList>
            <person name="Tagirdzhanova G."/>
        </authorList>
    </citation>
    <scope>NUCLEOTIDE SEQUENCE</scope>
</reference>
<dbReference type="PANTHER" id="PTHR21483:SF18">
    <property type="entry name" value="RNA POLYMERASE II-ASSOCIATED PROTEIN 1"/>
    <property type="match status" value="1"/>
</dbReference>
<feature type="compositionally biased region" description="Low complexity" evidence="2">
    <location>
        <begin position="233"/>
        <end position="256"/>
    </location>
</feature>
<feature type="domain" description="RPAP1 N-terminal" evidence="4">
    <location>
        <begin position="131"/>
        <end position="175"/>
    </location>
</feature>
<comment type="similarity">
    <text evidence="1">Belongs to the RPAP1 family.</text>
</comment>
<dbReference type="OrthoDB" id="348201at2759"/>
<proteinExistence type="inferred from homology"/>
<gene>
    <name evidence="5" type="ORF">HETSPECPRED_002266</name>
</gene>
<feature type="compositionally biased region" description="Polar residues" evidence="2">
    <location>
        <begin position="85"/>
        <end position="96"/>
    </location>
</feature>
<evidence type="ECO:0000313" key="5">
    <source>
        <dbReference type="EMBL" id="CAF9915011.1"/>
    </source>
</evidence>
<name>A0A8H3EWX9_9LECA</name>
<accession>A0A8H3EWX9</accession>
<dbReference type="EMBL" id="CAJPDS010000015">
    <property type="protein sequence ID" value="CAF9915011.1"/>
    <property type="molecule type" value="Genomic_DNA"/>
</dbReference>
<feature type="compositionally biased region" description="Polar residues" evidence="2">
    <location>
        <begin position="107"/>
        <end position="117"/>
    </location>
</feature>
<dbReference type="InterPro" id="IPR013930">
    <property type="entry name" value="RPAP1_N"/>
</dbReference>
<dbReference type="InterPro" id="IPR039913">
    <property type="entry name" value="RPAP1/Rba50"/>
</dbReference>
<dbReference type="GO" id="GO:0006366">
    <property type="term" value="P:transcription by RNA polymerase II"/>
    <property type="evidence" value="ECO:0007669"/>
    <property type="project" value="InterPro"/>
</dbReference>
<sequence length="448" mass="48710">MAIRGQRFRIDLDSDSDDENDHPKLSTQVPQAGSVFSLVKDVQERVPSAEVKPPSPPKLKSSETGFPTHKRRTGPSAFKKGLATKPTSNGSSQTEKVTPGAPLPSQDPFSENGQPLANTIGEWVDNKTERQRISDENDQKLAQMSPEEIEEAQKELLAGLNPSIIEALMRKANIDDDDQVLKPPPPESAQKPKQLLKKVAFDIPEPTVSTITQDETEAGAHRQNPPPDDPHSSSRPNPTSTTASSSSIPDLDPSSPNFLTDLHSKYFPSLPADPSRLSWMQPLPTTSSYSPLEPSLTPSALRFDFQGRLLPPRLSAQLPSTKGLHHHSSAPGSAGYTIPELAHLARSTFPSQRCIAMQTLGRILYRLGRGDFGEEVAGEEGDDDDEEEGGGGALCEGLWNEMEKGRVIDGLVEAAGRDEGFKGGNRSVWVTATEAVWNWRKGGGRRLK</sequence>
<dbReference type="Pfam" id="PF08620">
    <property type="entry name" value="RPAP1_C"/>
    <property type="match status" value="1"/>
</dbReference>
<dbReference type="Pfam" id="PF08621">
    <property type="entry name" value="RPAP1_N"/>
    <property type="match status" value="1"/>
</dbReference>
<comment type="caution">
    <text evidence="5">The sequence shown here is derived from an EMBL/GenBank/DDBJ whole genome shotgun (WGS) entry which is preliminary data.</text>
</comment>
<feature type="compositionally biased region" description="Acidic residues" evidence="2">
    <location>
        <begin position="375"/>
        <end position="389"/>
    </location>
</feature>
<feature type="region of interest" description="Disordered" evidence="2">
    <location>
        <begin position="176"/>
        <end position="257"/>
    </location>
</feature>
<dbReference type="PANTHER" id="PTHR21483">
    <property type="entry name" value="RNA POLYMERASE II-ASSOCIATED PROTEIN 1"/>
    <property type="match status" value="1"/>
</dbReference>
<feature type="compositionally biased region" description="Basic and acidic residues" evidence="2">
    <location>
        <begin position="124"/>
        <end position="139"/>
    </location>
</feature>
<organism evidence="5 6">
    <name type="scientific">Heterodermia speciosa</name>
    <dbReference type="NCBI Taxonomy" id="116794"/>
    <lineage>
        <taxon>Eukaryota</taxon>
        <taxon>Fungi</taxon>
        <taxon>Dikarya</taxon>
        <taxon>Ascomycota</taxon>
        <taxon>Pezizomycotina</taxon>
        <taxon>Lecanoromycetes</taxon>
        <taxon>OSLEUM clade</taxon>
        <taxon>Lecanoromycetidae</taxon>
        <taxon>Caliciales</taxon>
        <taxon>Physciaceae</taxon>
        <taxon>Heterodermia</taxon>
    </lineage>
</organism>
<keyword evidence="6" id="KW-1185">Reference proteome</keyword>
<evidence type="ECO:0000313" key="6">
    <source>
        <dbReference type="Proteomes" id="UP000664521"/>
    </source>
</evidence>
<feature type="region of interest" description="Disordered" evidence="2">
    <location>
        <begin position="375"/>
        <end position="395"/>
    </location>
</feature>
<dbReference type="AlphaFoldDB" id="A0A8H3EWX9"/>
<evidence type="ECO:0000256" key="1">
    <source>
        <dbReference type="ARBA" id="ARBA00009953"/>
    </source>
</evidence>
<evidence type="ECO:0000259" key="4">
    <source>
        <dbReference type="Pfam" id="PF08621"/>
    </source>
</evidence>
<feature type="domain" description="RPAP1 C-terminal" evidence="3">
    <location>
        <begin position="301"/>
        <end position="367"/>
    </location>
</feature>
<dbReference type="Proteomes" id="UP000664521">
    <property type="component" value="Unassembled WGS sequence"/>
</dbReference>
<dbReference type="InterPro" id="IPR013929">
    <property type="entry name" value="RPAP1_C"/>
</dbReference>
<evidence type="ECO:0008006" key="7">
    <source>
        <dbReference type="Google" id="ProtNLM"/>
    </source>
</evidence>
<evidence type="ECO:0000259" key="3">
    <source>
        <dbReference type="Pfam" id="PF08620"/>
    </source>
</evidence>
<feature type="region of interest" description="Disordered" evidence="2">
    <location>
        <begin position="1"/>
        <end position="148"/>
    </location>
</feature>
<protein>
    <recommendedName>
        <fullName evidence="7">RNA polymerase II-associated protein 1 C-terminal domain-containing protein</fullName>
    </recommendedName>
</protein>
<evidence type="ECO:0000256" key="2">
    <source>
        <dbReference type="SAM" id="MobiDB-lite"/>
    </source>
</evidence>